<evidence type="ECO:0000313" key="8">
    <source>
        <dbReference type="Proteomes" id="UP000266841"/>
    </source>
</evidence>
<dbReference type="EMBL" id="AGNL01006534">
    <property type="protein sequence ID" value="EJK71966.1"/>
    <property type="molecule type" value="Genomic_DNA"/>
</dbReference>
<keyword evidence="1" id="KW-0547">Nucleotide-binding</keyword>
<dbReference type="CDD" id="cd17039">
    <property type="entry name" value="Ubl_ubiquitin_like"/>
    <property type="match status" value="1"/>
</dbReference>
<dbReference type="InterPro" id="IPR027417">
    <property type="entry name" value="P-loop_NTPase"/>
</dbReference>
<evidence type="ECO:0000313" key="7">
    <source>
        <dbReference type="EMBL" id="EJK71966.1"/>
    </source>
</evidence>
<evidence type="ECO:0000256" key="2">
    <source>
        <dbReference type="ARBA" id="ARBA00022801"/>
    </source>
</evidence>
<dbReference type="Proteomes" id="UP000266841">
    <property type="component" value="Unassembled WGS sequence"/>
</dbReference>
<dbReference type="SUPFAM" id="SSF52540">
    <property type="entry name" value="P-loop containing nucleoside triphosphate hydrolases"/>
    <property type="match status" value="1"/>
</dbReference>
<comment type="caution">
    <text evidence="7">The sequence shown here is derived from an EMBL/GenBank/DDBJ whole genome shotgun (WGS) entry which is preliminary data.</text>
</comment>
<dbReference type="InterPro" id="IPR039904">
    <property type="entry name" value="TRANK1"/>
</dbReference>
<reference evidence="7 8" key="1">
    <citation type="journal article" date="2012" name="Genome Biol.">
        <title>Genome and low-iron response of an oceanic diatom adapted to chronic iron limitation.</title>
        <authorList>
            <person name="Lommer M."/>
            <person name="Specht M."/>
            <person name="Roy A.S."/>
            <person name="Kraemer L."/>
            <person name="Andreson R."/>
            <person name="Gutowska M.A."/>
            <person name="Wolf J."/>
            <person name="Bergner S.V."/>
            <person name="Schilhabel M.B."/>
            <person name="Klostermeier U.C."/>
            <person name="Beiko R.G."/>
            <person name="Rosenstiel P."/>
            <person name="Hippler M."/>
            <person name="Laroche J."/>
        </authorList>
    </citation>
    <scope>NUCLEOTIDE SEQUENCE [LARGE SCALE GENOMIC DNA]</scope>
    <source>
        <strain evidence="7 8">CCMP1005</strain>
    </source>
</reference>
<feature type="region of interest" description="Disordered" evidence="5">
    <location>
        <begin position="912"/>
        <end position="960"/>
    </location>
</feature>
<dbReference type="InterPro" id="IPR029071">
    <property type="entry name" value="Ubiquitin-like_domsf"/>
</dbReference>
<feature type="domain" description="Ubiquitin-like" evidence="6">
    <location>
        <begin position="185"/>
        <end position="223"/>
    </location>
</feature>
<keyword evidence="3" id="KW-0347">Helicase</keyword>
<dbReference type="Gene3D" id="3.40.50.300">
    <property type="entry name" value="P-loop containing nucleotide triphosphate hydrolases"/>
    <property type="match status" value="1"/>
</dbReference>
<dbReference type="SUPFAM" id="SSF54236">
    <property type="entry name" value="Ubiquitin-like"/>
    <property type="match status" value="1"/>
</dbReference>
<feature type="compositionally biased region" description="Acidic residues" evidence="5">
    <location>
        <begin position="919"/>
        <end position="937"/>
    </location>
</feature>
<name>K0TEN0_THAOC</name>
<protein>
    <recommendedName>
        <fullName evidence="6">Ubiquitin-like domain-containing protein</fullName>
    </recommendedName>
</protein>
<dbReference type="PROSITE" id="PS50053">
    <property type="entry name" value="UBIQUITIN_2"/>
    <property type="match status" value="2"/>
</dbReference>
<dbReference type="PANTHER" id="PTHR21529">
    <property type="entry name" value="MAMMARY TURMOR VIRUS RECEPTOR HOMOLOG 1, 2 MTVR1, 2"/>
    <property type="match status" value="1"/>
</dbReference>
<evidence type="ECO:0000259" key="6">
    <source>
        <dbReference type="PROSITE" id="PS50053"/>
    </source>
</evidence>
<keyword evidence="2" id="KW-0378">Hydrolase</keyword>
<dbReference type="OrthoDB" id="44378at2759"/>
<evidence type="ECO:0000256" key="5">
    <source>
        <dbReference type="SAM" id="MobiDB-lite"/>
    </source>
</evidence>
<dbReference type="InterPro" id="IPR014016">
    <property type="entry name" value="UvrD-like_ATP-bd"/>
</dbReference>
<dbReference type="InterPro" id="IPR000626">
    <property type="entry name" value="Ubiquitin-like_dom"/>
</dbReference>
<dbReference type="PANTHER" id="PTHR21529:SF4">
    <property type="entry name" value="TPR AND ANKYRIN REPEAT-CONTAINING PROTEIN 1"/>
    <property type="match status" value="1"/>
</dbReference>
<keyword evidence="8" id="KW-1185">Reference proteome</keyword>
<keyword evidence="4" id="KW-0067">ATP-binding</keyword>
<proteinExistence type="predicted"/>
<gene>
    <name evidence="7" type="ORF">THAOC_06544</name>
</gene>
<accession>K0TEN0</accession>
<dbReference type="Pfam" id="PF00580">
    <property type="entry name" value="UvrD-helicase"/>
    <property type="match status" value="1"/>
</dbReference>
<evidence type="ECO:0000256" key="3">
    <source>
        <dbReference type="ARBA" id="ARBA00022806"/>
    </source>
</evidence>
<dbReference type="eggNOG" id="KOG0001">
    <property type="taxonomic scope" value="Eukaryota"/>
</dbReference>
<feature type="compositionally biased region" description="Polar residues" evidence="5">
    <location>
        <begin position="938"/>
        <end position="954"/>
    </location>
</feature>
<feature type="domain" description="Ubiquitin-like" evidence="6">
    <location>
        <begin position="85"/>
        <end position="158"/>
    </location>
</feature>
<organism evidence="7 8">
    <name type="scientific">Thalassiosira oceanica</name>
    <name type="common">Marine diatom</name>
    <dbReference type="NCBI Taxonomy" id="159749"/>
    <lineage>
        <taxon>Eukaryota</taxon>
        <taxon>Sar</taxon>
        <taxon>Stramenopiles</taxon>
        <taxon>Ochrophyta</taxon>
        <taxon>Bacillariophyta</taxon>
        <taxon>Coscinodiscophyceae</taxon>
        <taxon>Thalassiosirophycidae</taxon>
        <taxon>Thalassiosirales</taxon>
        <taxon>Thalassiosiraceae</taxon>
        <taxon>Thalassiosira</taxon>
    </lineage>
</organism>
<evidence type="ECO:0000256" key="4">
    <source>
        <dbReference type="ARBA" id="ARBA00022840"/>
    </source>
</evidence>
<dbReference type="Pfam" id="PF00240">
    <property type="entry name" value="ubiquitin"/>
    <property type="match status" value="1"/>
</dbReference>
<dbReference type="Gene3D" id="3.10.20.90">
    <property type="entry name" value="Phosphatidylinositol 3-kinase Catalytic Subunit, Chain A, domain 1"/>
    <property type="match status" value="2"/>
</dbReference>
<sequence length="1735" mass="195019">MSADSELTLTVELPDGLSESLTVRSSTRVSSLRSLIAAQFGESNATNLLTLSDDTKLDSDRSLSDYPQLLAGASGGGRPRVRAQMQIYVQFFRRTGFMLDVSPGTDVELVKALVYNREGPAVPVHKQKLTCNGRALADSMTLAGAGVKDNDNVLVYVRDMTHSPENGCLLFFVDVKGEEIRELTNMRPSDTVAELKRCLANPHVGDVPYASQRISLAGKFFDDVTAAGTTTRRRTRVAASEFPPGGDSGLDFTNLLQQNQSSVPQSRPPHEEEDNFDPTDETFTLHFLDKTTAEKKSIKVLQSSTFADAFRKYASRIRANLDDLKFEYDLYGESMVLENSCDFPFETFGVQDDSTFVVENNSPPPMNDLGQMMGDMMGDGPSPFIGSSPYGNGYGNDGPYGGSYDEPANNEPDNADYTSALQRSTGVVDMAFTDNEEEAMTVRLREVLLPGPNDVVAQKGVETTFRISRNETTLPLVFDAFTSDALDSPVDQFHFVYGSRRLTSFEDVDETAGLTGMVDGDLIHVIKNAKGKGGRSPSKVNVFIQMLDFDGKKDDRQMIGTGAKRLLSGLGKAYGDRVDSSVRDLRFFHNGRVVYCDSYTTSTCSTAGIRDGDTIFAVRKDYSTRGVDLTPRSIGVVHKTDVRDWKEKIFEPFVQVVELNEIFITLSDGRQCLTFKCSERVQDILNEVRAKQIRLNSIIQLNDFSIETVDGCREYTIVDAQIVNGLCTNSIISEDLIPPVPADASITEINNQRHNITLLENLNELFRFKLAVVQFRKVYAKNLICEVSLRIAEVRREWRRKMTRVREDFVWAFVASRRRLKLRACAVSIQKMARGLSARRLHLGEVQGRLEEYREFKSVWGEVIEKVREKAPNGPPQISGWAEEREKIDLKHFEDLDDGMVETSGKMADAMSEALKEDPDGEEDTTGLDGEDDDETDLSSPPGSRPSTASSTQPEEIEIDWNQFQITDHVRKYLRTGDKRYRSMFVKKMKQLGKGERSHKLQKPLKGCKSVIYETYLENRTGEVWDHKSVSRFAKLIDDAKNRSERQQLPQNFVSELIDDEELAAQKADARQGILLDPSGNVPLKLYEVSYDSLDDIQNKADWNPQMHLTNEEKEVVEAKGTILLLGRSGTGKTICISNRMERDRQVLGHKHGFSQLFVARSSRLRNYVRKLMLGDINSTEKTSDKSLVFNLYEELVHNVERALHPGERKFHPKGRIMFAKFKEEFYSANYPKGKVAALTVWKTIRTFIKGSIEAFMAGGVLPKRNLSTLGKNRCKIPEGQETHVYDIFLHYQQWREDNGLWDDCDRIVALIQSIVEAESMCSPAFEEMKKNKIYVDEVQDYTQIEMLLFFKLGKGPGALFLAGDPAQSVVEGTDFRFDEIRSVGYYITESNPSKRRLIPEKPRTVNVNFRSHAGILNCASGFLRLLFDYFPGSAQALERDYGLFKGARPGVFQGVSVEQLLTLIRKIPMVPILVHDDEVKKWKKSLGGYSNVYGIAEAKGLEFKTVIILDFFADLPKSVQKPWRELLLGRERTFEFRNKHPLVETHLKFIYTAVTRSIETLYFAETHSSDAGDAACRWLLQGELQPDGKAIATRNKVDDLRVERAIMTNDELCVVGIENAEMALSSDLGIDQAINFLQRAKDAFEQAQNSDLCLKATVHRNSLLQRSEILRAAQSTGLFETASVEKNTAKVAASLLEENNLEETATLINALSPLLNEYIQSKLDENIVSRIKSF</sequence>
<feature type="region of interest" description="Disordered" evidence="5">
    <location>
        <begin position="259"/>
        <end position="279"/>
    </location>
</feature>
<dbReference type="GO" id="GO:0004386">
    <property type="term" value="F:helicase activity"/>
    <property type="evidence" value="ECO:0007669"/>
    <property type="project" value="UniProtKB-KW"/>
</dbReference>
<evidence type="ECO:0000256" key="1">
    <source>
        <dbReference type="ARBA" id="ARBA00022741"/>
    </source>
</evidence>
<dbReference type="GO" id="GO:0016787">
    <property type="term" value="F:hydrolase activity"/>
    <property type="evidence" value="ECO:0007669"/>
    <property type="project" value="UniProtKB-KW"/>
</dbReference>
<dbReference type="SMART" id="SM00213">
    <property type="entry name" value="UBQ"/>
    <property type="match status" value="1"/>
</dbReference>
<dbReference type="GO" id="GO:0005524">
    <property type="term" value="F:ATP binding"/>
    <property type="evidence" value="ECO:0007669"/>
    <property type="project" value="UniProtKB-KW"/>
</dbReference>
<feature type="compositionally biased region" description="Gly residues" evidence="5">
    <location>
        <begin position="392"/>
        <end position="401"/>
    </location>
</feature>
<feature type="region of interest" description="Disordered" evidence="5">
    <location>
        <begin position="386"/>
        <end position="413"/>
    </location>
</feature>